<evidence type="ECO:0000313" key="4">
    <source>
        <dbReference type="Proteomes" id="UP000295830"/>
    </source>
</evidence>
<reference evidence="3 4" key="1">
    <citation type="submission" date="2019-03" db="EMBL/GenBank/DDBJ databases">
        <title>Genomic Encyclopedia of Type Strains, Phase IV (KMG-IV): sequencing the most valuable type-strain genomes for metagenomic binning, comparative biology and taxonomic classification.</title>
        <authorList>
            <person name="Goeker M."/>
        </authorList>
    </citation>
    <scope>NUCLEOTIDE SEQUENCE [LARGE SCALE GENOMIC DNA]</scope>
    <source>
        <strain evidence="3 4">DSM 15505</strain>
    </source>
</reference>
<feature type="coiled-coil region" evidence="1">
    <location>
        <begin position="668"/>
        <end position="695"/>
    </location>
</feature>
<feature type="compositionally biased region" description="Polar residues" evidence="2">
    <location>
        <begin position="297"/>
        <end position="312"/>
    </location>
</feature>
<sequence length="922" mass="105608">MSVQYGFQRLVLLGSAGYQRAELPLDDSVSLVAPNNAGKTSLINALQFLLIIDRRRMDFGAHEWDKTRRFYFPDNSAYILLEVSLPESGTMVLGCVGKGLGHEYEYFVYAGSLNVDDFRLADGTLVTQPQLKSHLGEQGRLVHAYNASEFADLLYGGRRSGGGSAPDFRVFRLENARDAGVYQKVLTRTLRLDKLTSIEVKDYLLRIFHRSLPDASINFKDEWEKAFDGVNKDRAQYKAAKDQVTEIDHLERQHEERLTLRGKVVAWKPLIDETLKHWQTHYEQQQEVLTNRRSELQTEQTRLSSRHQQLSEQRVDHKRQLEELTQQAERQSKLENHFALVRERGELEQRYEESRKAYEKQVTLVNNASDRKPDAIERELADNRRQQQEAQRQLENRHDNLYQSLAESLSSEYLARLNRGLNNQVMTLPSDQFQLNVPALKAWLSEGGEDRLALPGLSLSLHDLEVQFSQRSEAELRDRLSELEQQAGKLSDQLEAAREMEAARQRRDSHEKALKEVEKDLEAYDEMVALQQGAAERDTTLKSLQEQKQAIEEELNRFSERFNELNRQINQADQDLGELTNQHERINRLRGQRLDHREPFLSLAQMPHHAWMADTEVSVDELAVTLEEYQRDCGQVLELDRAIHQQLSALHEGGLTKYQYSGSEEEEVTRIIEFRHQLEREAEALERKARSAVVTVTSSLRQLRDGLLNFEKGMAEFKRLIGRRKLSDLETFRISPQRQEHLVGAINTLVDKAETVSSGESFEIFSQGSVLDDDQLDRARRTLIEEGDARSGLRVGDLFQLQFVVAKKGAPPESFDDIDSAASNGTVLMAKLVTGLAMLYLMQDRRHSVRAVCYLDEALALDADNQRSLIEAASEFGFSLIFASPAPLTTARYCVPIQEHNGLNHISRKSWQILESLEETPS</sequence>
<dbReference type="Proteomes" id="UP000295830">
    <property type="component" value="Unassembled WGS sequence"/>
</dbReference>
<name>A0A4R7K140_9GAMM</name>
<gene>
    <name evidence="3" type="ORF">DES49_0663</name>
</gene>
<dbReference type="OrthoDB" id="8573214at2"/>
<protein>
    <submittedName>
        <fullName evidence="3">Uncharacterized protein</fullName>
    </submittedName>
</protein>
<evidence type="ECO:0000313" key="3">
    <source>
        <dbReference type="EMBL" id="TDT44552.1"/>
    </source>
</evidence>
<dbReference type="AlphaFoldDB" id="A0A4R7K140"/>
<dbReference type="SUPFAM" id="SSF52540">
    <property type="entry name" value="P-loop containing nucleoside triphosphate hydrolases"/>
    <property type="match status" value="1"/>
</dbReference>
<evidence type="ECO:0000256" key="2">
    <source>
        <dbReference type="SAM" id="MobiDB-lite"/>
    </source>
</evidence>
<proteinExistence type="predicted"/>
<dbReference type="RefSeq" id="WP_133734924.1">
    <property type="nucleotide sequence ID" value="NZ_SOAX01000001.1"/>
</dbReference>
<comment type="caution">
    <text evidence="3">The sequence shown here is derived from an EMBL/GenBank/DDBJ whole genome shotgun (WGS) entry which is preliminary data.</text>
</comment>
<feature type="coiled-coil region" evidence="1">
    <location>
        <begin position="466"/>
        <end position="632"/>
    </location>
</feature>
<evidence type="ECO:0000256" key="1">
    <source>
        <dbReference type="SAM" id="Coils"/>
    </source>
</evidence>
<dbReference type="InterPro" id="IPR027417">
    <property type="entry name" value="P-loop_NTPase"/>
</dbReference>
<dbReference type="EMBL" id="SOAX01000001">
    <property type="protein sequence ID" value="TDT44552.1"/>
    <property type="molecule type" value="Genomic_DNA"/>
</dbReference>
<feature type="coiled-coil region" evidence="1">
    <location>
        <begin position="376"/>
        <end position="404"/>
    </location>
</feature>
<keyword evidence="4" id="KW-1185">Reference proteome</keyword>
<accession>A0A4R7K140</accession>
<keyword evidence="1" id="KW-0175">Coiled coil</keyword>
<feature type="region of interest" description="Disordered" evidence="2">
    <location>
        <begin position="294"/>
        <end position="315"/>
    </location>
</feature>
<organism evidence="3 4">
    <name type="scientific">Halospina denitrificans</name>
    <dbReference type="NCBI Taxonomy" id="332522"/>
    <lineage>
        <taxon>Bacteria</taxon>
        <taxon>Pseudomonadati</taxon>
        <taxon>Pseudomonadota</taxon>
        <taxon>Gammaproteobacteria</taxon>
        <taxon>Halospina</taxon>
    </lineage>
</organism>